<name>A0A6A6FKE5_9PEZI</name>
<proteinExistence type="predicted"/>
<evidence type="ECO:0000313" key="3">
    <source>
        <dbReference type="Proteomes" id="UP000799539"/>
    </source>
</evidence>
<evidence type="ECO:0000256" key="1">
    <source>
        <dbReference type="SAM" id="MobiDB-lite"/>
    </source>
</evidence>
<feature type="compositionally biased region" description="Basic and acidic residues" evidence="1">
    <location>
        <begin position="90"/>
        <end position="102"/>
    </location>
</feature>
<sequence length="458" mass="52157">MTILLQLPAELLIRITEYSTLNCCKSLSLANARLHKFLEPIVFTCLQVSNHVKDEDSLRAVLHKYGRCVAKLSFVLRLLPGTDDEGSDETDGHSTREEDNAPRQDGLAPLIKDILSGQLCHNVCDINVTILAADNFDGDDWGDDSGNIYMHQDPESQAQVSEQEQSFTWRATMNEAYQALASRTGVKTLRLRAVVPRGCSVFYAPEWQQFLGNIHEFSVELWGGDNGAGWHSNTQPGYADFIQKMNEFFFRHLQTAERVTFTADHQNPIGMEPNFHHPPTPFQPKDMPKLKHLTMENFFIDPALANFIRSHSQQLESLTLTECYGSPDVSAAHPYTWEEFFKSIRDTNPTLTFLHVTNGRAPLTQAEEFHRAEAEDEDAAFQPSEDEAAEIKHVRQRLREDPKLRVWPYVYLDDKYGMVFCDEEENVTAFAAGADQREFEALLRVVEDSKQKKRERGS</sequence>
<protein>
    <recommendedName>
        <fullName evidence="4">F-box domain-containing protein</fullName>
    </recommendedName>
</protein>
<dbReference type="OrthoDB" id="5410873at2759"/>
<dbReference type="AlphaFoldDB" id="A0A6A6FKE5"/>
<reference evidence="2" key="1">
    <citation type="journal article" date="2020" name="Stud. Mycol.">
        <title>101 Dothideomycetes genomes: a test case for predicting lifestyles and emergence of pathogens.</title>
        <authorList>
            <person name="Haridas S."/>
            <person name="Albert R."/>
            <person name="Binder M."/>
            <person name="Bloem J."/>
            <person name="Labutti K."/>
            <person name="Salamov A."/>
            <person name="Andreopoulos B."/>
            <person name="Baker S."/>
            <person name="Barry K."/>
            <person name="Bills G."/>
            <person name="Bluhm B."/>
            <person name="Cannon C."/>
            <person name="Castanera R."/>
            <person name="Culley D."/>
            <person name="Daum C."/>
            <person name="Ezra D."/>
            <person name="Gonzalez J."/>
            <person name="Henrissat B."/>
            <person name="Kuo A."/>
            <person name="Liang C."/>
            <person name="Lipzen A."/>
            <person name="Lutzoni F."/>
            <person name="Magnuson J."/>
            <person name="Mondo S."/>
            <person name="Nolan M."/>
            <person name="Ohm R."/>
            <person name="Pangilinan J."/>
            <person name="Park H.-J."/>
            <person name="Ramirez L."/>
            <person name="Alfaro M."/>
            <person name="Sun H."/>
            <person name="Tritt A."/>
            <person name="Yoshinaga Y."/>
            <person name="Zwiers L.-H."/>
            <person name="Turgeon B."/>
            <person name="Goodwin S."/>
            <person name="Spatafora J."/>
            <person name="Crous P."/>
            <person name="Grigoriev I."/>
        </authorList>
    </citation>
    <scope>NUCLEOTIDE SEQUENCE</scope>
    <source>
        <strain evidence="2">SCOH1-5</strain>
    </source>
</reference>
<dbReference type="EMBL" id="ML992669">
    <property type="protein sequence ID" value="KAF2213843.1"/>
    <property type="molecule type" value="Genomic_DNA"/>
</dbReference>
<evidence type="ECO:0008006" key="4">
    <source>
        <dbReference type="Google" id="ProtNLM"/>
    </source>
</evidence>
<dbReference type="Proteomes" id="UP000799539">
    <property type="component" value="Unassembled WGS sequence"/>
</dbReference>
<feature type="region of interest" description="Disordered" evidence="1">
    <location>
        <begin position="83"/>
        <end position="103"/>
    </location>
</feature>
<accession>A0A6A6FKE5</accession>
<gene>
    <name evidence="2" type="ORF">CERZMDRAFT_95873</name>
</gene>
<organism evidence="2 3">
    <name type="scientific">Cercospora zeae-maydis SCOH1-5</name>
    <dbReference type="NCBI Taxonomy" id="717836"/>
    <lineage>
        <taxon>Eukaryota</taxon>
        <taxon>Fungi</taxon>
        <taxon>Dikarya</taxon>
        <taxon>Ascomycota</taxon>
        <taxon>Pezizomycotina</taxon>
        <taxon>Dothideomycetes</taxon>
        <taxon>Dothideomycetidae</taxon>
        <taxon>Mycosphaerellales</taxon>
        <taxon>Mycosphaerellaceae</taxon>
        <taxon>Cercospora</taxon>
    </lineage>
</organism>
<keyword evidence="3" id="KW-1185">Reference proteome</keyword>
<evidence type="ECO:0000313" key="2">
    <source>
        <dbReference type="EMBL" id="KAF2213843.1"/>
    </source>
</evidence>